<accession>A0A923HB22</accession>
<dbReference type="AlphaFoldDB" id="A0A923HB22"/>
<protein>
    <recommendedName>
        <fullName evidence="3">N-acetylglutamate synthase</fullName>
    </recommendedName>
</protein>
<dbReference type="Proteomes" id="UP000656244">
    <property type="component" value="Unassembled WGS sequence"/>
</dbReference>
<evidence type="ECO:0000313" key="2">
    <source>
        <dbReference type="Proteomes" id="UP000656244"/>
    </source>
</evidence>
<proteinExistence type="predicted"/>
<dbReference type="RefSeq" id="WP_186560153.1">
    <property type="nucleotide sequence ID" value="NZ_JACNMF010000002.1"/>
</dbReference>
<dbReference type="EMBL" id="JACNMF010000002">
    <property type="protein sequence ID" value="MBC3757949.1"/>
    <property type="molecule type" value="Genomic_DNA"/>
</dbReference>
<keyword evidence="2" id="KW-1185">Reference proteome</keyword>
<sequence>MSEFNFNDKVFSLLDNSENGKVNSDTKFYYKQNGHLITADYYGGTIKYGKIIGHLKNDKIEMLYQCLTTENELKAGKALASISKTHTNKLKLKLDWEWLNDANEKGTSEYIEN</sequence>
<evidence type="ECO:0000313" key="1">
    <source>
        <dbReference type="EMBL" id="MBC3757949.1"/>
    </source>
</evidence>
<dbReference type="InterPro" id="IPR058595">
    <property type="entry name" value="Avidin-like"/>
</dbReference>
<reference evidence="1" key="1">
    <citation type="submission" date="2020-08" db="EMBL/GenBank/DDBJ databases">
        <title>Hyunsoonleella sp. strain SJ7 genome sequencing and assembly.</title>
        <authorList>
            <person name="Kim I."/>
        </authorList>
    </citation>
    <scope>NUCLEOTIDE SEQUENCE</scope>
    <source>
        <strain evidence="1">SJ7</strain>
    </source>
</reference>
<evidence type="ECO:0008006" key="3">
    <source>
        <dbReference type="Google" id="ProtNLM"/>
    </source>
</evidence>
<dbReference type="Pfam" id="PF26421">
    <property type="entry name" value="Avidin_like"/>
    <property type="match status" value="1"/>
</dbReference>
<gene>
    <name evidence="1" type="ORF">H7U19_06010</name>
</gene>
<name>A0A923HB22_9FLAO</name>
<organism evidence="1 2">
    <name type="scientific">Hyunsoonleella aquatilis</name>
    <dbReference type="NCBI Taxonomy" id="2762758"/>
    <lineage>
        <taxon>Bacteria</taxon>
        <taxon>Pseudomonadati</taxon>
        <taxon>Bacteroidota</taxon>
        <taxon>Flavobacteriia</taxon>
        <taxon>Flavobacteriales</taxon>
        <taxon>Flavobacteriaceae</taxon>
    </lineage>
</organism>
<comment type="caution">
    <text evidence="1">The sequence shown here is derived from an EMBL/GenBank/DDBJ whole genome shotgun (WGS) entry which is preliminary data.</text>
</comment>